<proteinExistence type="predicted"/>
<evidence type="ECO:0000313" key="2">
    <source>
        <dbReference type="EMBL" id="WFS26117.1"/>
    </source>
</evidence>
<evidence type="ECO:0000313" key="3">
    <source>
        <dbReference type="Proteomes" id="UP000318939"/>
    </source>
</evidence>
<sequence length="95" mass="10271">MRKRQIHRYAASTALLLFPGTLGASFVSAADLVATQANDNLNAVLWDQTSVESKGNALGAYALGQVRLDQALADKTWTAVTIAFPYTRARTRSSK</sequence>
<feature type="signal peptide" evidence="1">
    <location>
        <begin position="1"/>
        <end position="29"/>
    </location>
</feature>
<keyword evidence="3" id="KW-1185">Reference proteome</keyword>
<keyword evidence="2" id="KW-0614">Plasmid</keyword>
<reference evidence="2 3" key="2">
    <citation type="journal article" date="2023" name="MicrobiologyOpen">
        <title>Genomics of the tumorigenes clade of the family Rhizobiaceae and description of Rhizobium rhododendri sp. nov.</title>
        <authorList>
            <person name="Kuzmanovic N."/>
            <person name="diCenzo G.C."/>
            <person name="Bunk B."/>
            <person name="Sproeer C."/>
            <person name="Fruehling A."/>
            <person name="Neumann-Schaal M."/>
            <person name="Overmann J."/>
            <person name="Smalla K."/>
        </authorList>
    </citation>
    <scope>NUCLEOTIDE SEQUENCE [LARGE SCALE GENOMIC DNA]</scope>
    <source>
        <strain evidence="3">rho-6.2</strain>
        <plasmid evidence="2 3">unnamed1</plasmid>
    </source>
</reference>
<feature type="chain" id="PRO_5045347681" evidence="1">
    <location>
        <begin position="30"/>
        <end position="95"/>
    </location>
</feature>
<organism evidence="2 3">
    <name type="scientific">Rhizobium rhododendri</name>
    <dbReference type="NCBI Taxonomy" id="2506430"/>
    <lineage>
        <taxon>Bacteria</taxon>
        <taxon>Pseudomonadati</taxon>
        <taxon>Pseudomonadota</taxon>
        <taxon>Alphaproteobacteria</taxon>
        <taxon>Hyphomicrobiales</taxon>
        <taxon>Rhizobiaceae</taxon>
        <taxon>Rhizobium/Agrobacterium group</taxon>
        <taxon>Rhizobium</taxon>
    </lineage>
</organism>
<reference evidence="2 3" key="1">
    <citation type="journal article" date="2019" name="Phytopathology">
        <title>A Novel Group of Rhizobium tumorigenes-Like Agrobacteria Associated with Crown Gall Disease of Rhododendron and Blueberry.</title>
        <authorList>
            <person name="Kuzmanovic N."/>
            <person name="Behrens P."/>
            <person name="Idczak E."/>
            <person name="Wagner S."/>
            <person name="Gotz M."/>
            <person name="Sproer C."/>
            <person name="Bunk B."/>
            <person name="Overmann J."/>
            <person name="Smalla K."/>
        </authorList>
    </citation>
    <scope>NUCLEOTIDE SEQUENCE [LARGE SCALE GENOMIC DNA]</scope>
    <source>
        <strain evidence="3">rho-6.2</strain>
    </source>
</reference>
<geneLocation type="plasmid" evidence="2 3">
    <name>unnamed1</name>
</geneLocation>
<evidence type="ECO:0000256" key="1">
    <source>
        <dbReference type="SAM" id="SignalP"/>
    </source>
</evidence>
<dbReference type="RefSeq" id="WP_244615511.1">
    <property type="nucleotide sequence ID" value="NZ_CP117268.1"/>
</dbReference>
<accession>A0ABY8IR04</accession>
<keyword evidence="1" id="KW-0732">Signal</keyword>
<name>A0ABY8IR04_9HYPH</name>
<dbReference type="Proteomes" id="UP000318939">
    <property type="component" value="Plasmid unnamed1"/>
</dbReference>
<protein>
    <submittedName>
        <fullName evidence="2">Uncharacterized protein</fullName>
    </submittedName>
</protein>
<dbReference type="EMBL" id="CP117268">
    <property type="protein sequence ID" value="WFS26117.1"/>
    <property type="molecule type" value="Genomic_DNA"/>
</dbReference>
<gene>
    <name evidence="2" type="ORF">PR018_19615</name>
</gene>